<feature type="region of interest" description="Disordered" evidence="2">
    <location>
        <begin position="1"/>
        <end position="24"/>
    </location>
</feature>
<dbReference type="EMBL" id="AMZH03019910">
    <property type="protein sequence ID" value="RRT39767.1"/>
    <property type="molecule type" value="Genomic_DNA"/>
</dbReference>
<name>A0A426XJX7_ENSVE</name>
<dbReference type="Proteomes" id="UP000287651">
    <property type="component" value="Unassembled WGS sequence"/>
</dbReference>
<gene>
    <name evidence="3" type="ORF">B296_00058909</name>
</gene>
<dbReference type="PANTHER" id="PTHR12802:SF146">
    <property type="entry name" value="PROTEIN REVEILLE 3"/>
    <property type="match status" value="1"/>
</dbReference>
<organism evidence="3 4">
    <name type="scientific">Ensete ventricosum</name>
    <name type="common">Abyssinian banana</name>
    <name type="synonym">Musa ensete</name>
    <dbReference type="NCBI Taxonomy" id="4639"/>
    <lineage>
        <taxon>Eukaryota</taxon>
        <taxon>Viridiplantae</taxon>
        <taxon>Streptophyta</taxon>
        <taxon>Embryophyta</taxon>
        <taxon>Tracheophyta</taxon>
        <taxon>Spermatophyta</taxon>
        <taxon>Magnoliopsida</taxon>
        <taxon>Liliopsida</taxon>
        <taxon>Zingiberales</taxon>
        <taxon>Musaceae</taxon>
        <taxon>Ensete</taxon>
    </lineage>
</organism>
<keyword evidence="1" id="KW-0539">Nucleus</keyword>
<feature type="non-terminal residue" evidence="3">
    <location>
        <position position="1"/>
    </location>
</feature>
<evidence type="ECO:0000313" key="3">
    <source>
        <dbReference type="EMBL" id="RRT39767.1"/>
    </source>
</evidence>
<feature type="compositionally biased region" description="Low complexity" evidence="2">
    <location>
        <begin position="1"/>
        <end position="19"/>
    </location>
</feature>
<evidence type="ECO:0008006" key="5">
    <source>
        <dbReference type="Google" id="ProtNLM"/>
    </source>
</evidence>
<sequence>ALPGSAGPLAPSSAATAAAEDASKKIRKPYTITKSRESWTEQEHDKFLEALHL</sequence>
<protein>
    <recommendedName>
        <fullName evidence="5">Myb-like domain-containing protein</fullName>
    </recommendedName>
</protein>
<reference evidence="3 4" key="1">
    <citation type="journal article" date="2014" name="Agronomy (Basel)">
        <title>A Draft Genome Sequence for Ensete ventricosum, the Drought-Tolerant Tree Against Hunger.</title>
        <authorList>
            <person name="Harrison J."/>
            <person name="Moore K.A."/>
            <person name="Paszkiewicz K."/>
            <person name="Jones T."/>
            <person name="Grant M."/>
            <person name="Ambacheew D."/>
            <person name="Muzemil S."/>
            <person name="Studholme D.J."/>
        </authorList>
    </citation>
    <scope>NUCLEOTIDE SEQUENCE [LARGE SCALE GENOMIC DNA]</scope>
</reference>
<dbReference type="PANTHER" id="PTHR12802">
    <property type="entry name" value="SWI/SNF COMPLEX-RELATED"/>
    <property type="match status" value="1"/>
</dbReference>
<evidence type="ECO:0000256" key="1">
    <source>
        <dbReference type="ARBA" id="ARBA00023242"/>
    </source>
</evidence>
<evidence type="ECO:0000313" key="4">
    <source>
        <dbReference type="Proteomes" id="UP000287651"/>
    </source>
</evidence>
<comment type="caution">
    <text evidence="3">The sequence shown here is derived from an EMBL/GenBank/DDBJ whole genome shotgun (WGS) entry which is preliminary data.</text>
</comment>
<proteinExistence type="predicted"/>
<accession>A0A426XJX7</accession>
<evidence type="ECO:0000256" key="2">
    <source>
        <dbReference type="SAM" id="MobiDB-lite"/>
    </source>
</evidence>
<dbReference type="AlphaFoldDB" id="A0A426XJX7"/>